<dbReference type="InterPro" id="IPR029065">
    <property type="entry name" value="Enolase_C-like"/>
</dbReference>
<dbReference type="EMBL" id="OMOR01000001">
    <property type="protein sequence ID" value="SPH20465.1"/>
    <property type="molecule type" value="Genomic_DNA"/>
</dbReference>
<dbReference type="OrthoDB" id="9802699at2"/>
<dbReference type="PANTHER" id="PTHR48080">
    <property type="entry name" value="D-GALACTONATE DEHYDRATASE-RELATED"/>
    <property type="match status" value="1"/>
</dbReference>
<keyword evidence="1 4" id="KW-0456">Lyase</keyword>
<feature type="domain" description="Mandelate racemase/muconate lactonizing enzyme C-terminal" evidence="3">
    <location>
        <begin position="146"/>
        <end position="255"/>
    </location>
</feature>
<dbReference type="InterPro" id="IPR013341">
    <property type="entry name" value="Mandelate_racemase_N_dom"/>
</dbReference>
<dbReference type="SUPFAM" id="SSF54826">
    <property type="entry name" value="Enolase N-terminal domain-like"/>
    <property type="match status" value="1"/>
</dbReference>
<dbReference type="Gene3D" id="3.20.20.120">
    <property type="entry name" value="Enolase-like C-terminal domain"/>
    <property type="match status" value="1"/>
</dbReference>
<gene>
    <name evidence="4" type="primary">dgoD</name>
    <name evidence="4" type="ORF">ASD8599_01201</name>
</gene>
<dbReference type="SMART" id="SM00922">
    <property type="entry name" value="MR_MLE"/>
    <property type="match status" value="1"/>
</dbReference>
<evidence type="ECO:0000259" key="3">
    <source>
        <dbReference type="SMART" id="SM00922"/>
    </source>
</evidence>
<dbReference type="InterPro" id="IPR036849">
    <property type="entry name" value="Enolase-like_C_sf"/>
</dbReference>
<dbReference type="GO" id="GO:0008869">
    <property type="term" value="F:galactonate dehydratase activity"/>
    <property type="evidence" value="ECO:0007669"/>
    <property type="project" value="UniProtKB-EC"/>
</dbReference>
<dbReference type="AlphaFoldDB" id="A0A2R8BBN5"/>
<evidence type="ECO:0000256" key="1">
    <source>
        <dbReference type="ARBA" id="ARBA00023239"/>
    </source>
</evidence>
<dbReference type="RefSeq" id="WP_108827676.1">
    <property type="nucleotide sequence ID" value="NZ_OMOR01000001.1"/>
</dbReference>
<dbReference type="Gene3D" id="3.30.390.10">
    <property type="entry name" value="Enolase-like, N-terminal domain"/>
    <property type="match status" value="1"/>
</dbReference>
<evidence type="ECO:0000256" key="2">
    <source>
        <dbReference type="SAM" id="MobiDB-lite"/>
    </source>
</evidence>
<accession>A0A2R8BBN5</accession>
<keyword evidence="5" id="KW-1185">Reference proteome</keyword>
<dbReference type="InterPro" id="IPR013342">
    <property type="entry name" value="Mandelate_racemase_C"/>
</dbReference>
<name>A0A2R8BBN5_9RHOB</name>
<dbReference type="Pfam" id="PF02746">
    <property type="entry name" value="MR_MLE_N"/>
    <property type="match status" value="1"/>
</dbReference>
<organism evidence="4 5">
    <name type="scientific">Ascidiaceihabitans donghaensis</name>
    <dbReference type="NCBI Taxonomy" id="1510460"/>
    <lineage>
        <taxon>Bacteria</taxon>
        <taxon>Pseudomonadati</taxon>
        <taxon>Pseudomonadota</taxon>
        <taxon>Alphaproteobacteria</taxon>
        <taxon>Rhodobacterales</taxon>
        <taxon>Paracoccaceae</taxon>
        <taxon>Ascidiaceihabitans</taxon>
    </lineage>
</organism>
<evidence type="ECO:0000313" key="4">
    <source>
        <dbReference type="EMBL" id="SPH20465.1"/>
    </source>
</evidence>
<dbReference type="PANTHER" id="PTHR48080:SF2">
    <property type="entry name" value="D-GALACTONATE DEHYDRATASE"/>
    <property type="match status" value="1"/>
</dbReference>
<dbReference type="InterPro" id="IPR029017">
    <property type="entry name" value="Enolase-like_N"/>
</dbReference>
<evidence type="ECO:0000313" key="5">
    <source>
        <dbReference type="Proteomes" id="UP000244880"/>
    </source>
</evidence>
<reference evidence="4 5" key="1">
    <citation type="submission" date="2018-03" db="EMBL/GenBank/DDBJ databases">
        <authorList>
            <person name="Keele B.F."/>
        </authorList>
    </citation>
    <scope>NUCLEOTIDE SEQUENCE [LARGE SCALE GENOMIC DNA]</scope>
    <source>
        <strain evidence="4 5">CECT 8599</strain>
    </source>
</reference>
<dbReference type="Pfam" id="PF13378">
    <property type="entry name" value="MR_MLE_C"/>
    <property type="match status" value="1"/>
</dbReference>
<dbReference type="InterPro" id="IPR034593">
    <property type="entry name" value="DgoD-like"/>
</dbReference>
<dbReference type="SUPFAM" id="SSF51604">
    <property type="entry name" value="Enolase C-terminal domain-like"/>
    <property type="match status" value="1"/>
</dbReference>
<protein>
    <submittedName>
        <fullName evidence="4">D-galactonate dehydratase</fullName>
        <ecNumber evidence="4">4.2.1.6</ecNumber>
    </submittedName>
</protein>
<dbReference type="Proteomes" id="UP000244880">
    <property type="component" value="Unassembled WGS sequence"/>
</dbReference>
<sequence>MKLVDLDVIVTAPPAPGWGGRYWILVKVTTNTGIVGWGECYASTIGPVAMTAVIEDVFDRHMRGENPENIELMFRRAYSSGFTQRPDLTVMGAFSGLEIACWDILGKARDRPVYALLGGRMNDRIRAYTYLYPLPHHDLAEFWSSPEIAAESAAHCVARGFTAIKFDPAGPYTLRGGHMPAMSDISQSVAFCAAIRGTVGDKADLLFGTHGQFSTAGAIRLGKALEPYAPLWYEEPIPPDNVAEMAKVAGAVSIPIATGERLTTKAEFAPVLRSGAATILQPALGRAGGIWEMKKVAAMAEVYNAQMAPHLYAGPVEWAANVHLAASIPNILMCETIETDFHDQLIKGTIRVEDGYITPPQTPGLGIDVDEDLARAHPYTGDHLHLEMREDPCDYTNGNNFEGGAPAPRD</sequence>
<dbReference type="CDD" id="cd03316">
    <property type="entry name" value="MR_like"/>
    <property type="match status" value="1"/>
</dbReference>
<feature type="region of interest" description="Disordered" evidence="2">
    <location>
        <begin position="390"/>
        <end position="410"/>
    </location>
</feature>
<proteinExistence type="predicted"/>
<dbReference type="EC" id="4.2.1.6" evidence="4"/>